<reference evidence="2" key="2">
    <citation type="submission" date="2013-12" db="EMBL/GenBank/DDBJ databases">
        <authorList>
            <person name="Yu Y."/>
            <person name="Lee S."/>
            <person name="de Baynast K."/>
            <person name="Wissotski M."/>
            <person name="Liu L."/>
            <person name="Talag J."/>
            <person name="Goicoechea J."/>
            <person name="Angelova A."/>
            <person name="Jetty R."/>
            <person name="Kudrna D."/>
            <person name="Golser W."/>
            <person name="Rivera L."/>
            <person name="Zhang J."/>
            <person name="Wing R."/>
        </authorList>
    </citation>
    <scope>NUCLEOTIDE SEQUENCE</scope>
</reference>
<dbReference type="InterPro" id="IPR015915">
    <property type="entry name" value="Kelch-typ_b-propeller"/>
</dbReference>
<dbReference type="SUPFAM" id="SSF117281">
    <property type="entry name" value="Kelch motif"/>
    <property type="match status" value="1"/>
</dbReference>
<keyword evidence="2" id="KW-1185">Reference proteome</keyword>
<dbReference type="Gene3D" id="2.120.10.80">
    <property type="entry name" value="Kelch-type beta propeller"/>
    <property type="match status" value="1"/>
</dbReference>
<dbReference type="eggNOG" id="ENOG502RB6E">
    <property type="taxonomic scope" value="Eukaryota"/>
</dbReference>
<dbReference type="Proteomes" id="UP000032180">
    <property type="component" value="Chromosome 2"/>
</dbReference>
<dbReference type="Gramene" id="LPERR02G12930.1">
    <property type="protein sequence ID" value="LPERR02G12930.1"/>
    <property type="gene ID" value="LPERR02G12930"/>
</dbReference>
<dbReference type="InterPro" id="IPR036047">
    <property type="entry name" value="F-box-like_dom_sf"/>
</dbReference>
<accession>A0A0D9VFS7</accession>
<sequence>MEAAGAADSVLHGDLLEHVLLCVPHDELAASTALVSREWRRAARAAHQRNRLRQRQLPCYLVAHVQGAAVGRSTHVYDPLARAWASDGCRRADARALPFRRCACGGAGGDRVYALSLTSMAVSDDALGDGASAWRELPPPRVWRVDPVVAAVGPRFVVLGGGCGATVAAGVVEVLDDEAGGVQEWKTCAPMPAPLAASRRVSAAASWRRVYVVERRTGWASWFDPAARQWGPVRRLQLPGVNIDVESWAACGAMASGFGDDANDRLLVLAGSSSDGVVLLWSVDGDTLMVDANANASMPREMSERLSLGGDIGVAAAGAASGYVYNASEPSKGAVRYELIADVAGVGDRHDVDRTKYGYDEKTCGGRSRWEWEWLPCPPAAAAAMSPSSSSAAVIVFACSGSKQK</sequence>
<dbReference type="SUPFAM" id="SSF81383">
    <property type="entry name" value="F-box domain"/>
    <property type="match status" value="1"/>
</dbReference>
<evidence type="ECO:0000313" key="2">
    <source>
        <dbReference type="Proteomes" id="UP000032180"/>
    </source>
</evidence>
<evidence type="ECO:0008006" key="3">
    <source>
        <dbReference type="Google" id="ProtNLM"/>
    </source>
</evidence>
<evidence type="ECO:0000313" key="1">
    <source>
        <dbReference type="EnsemblPlants" id="LPERR02G12930.1"/>
    </source>
</evidence>
<dbReference type="HOGENOM" id="CLU_057602_1_0_1"/>
<reference evidence="1" key="3">
    <citation type="submission" date="2015-04" db="UniProtKB">
        <authorList>
            <consortium name="EnsemblPlants"/>
        </authorList>
    </citation>
    <scope>IDENTIFICATION</scope>
</reference>
<dbReference type="AlphaFoldDB" id="A0A0D9VFS7"/>
<protein>
    <recommendedName>
        <fullName evidence="3">F-box domain-containing protein</fullName>
    </recommendedName>
</protein>
<name>A0A0D9VFS7_9ORYZ</name>
<organism evidence="1 2">
    <name type="scientific">Leersia perrieri</name>
    <dbReference type="NCBI Taxonomy" id="77586"/>
    <lineage>
        <taxon>Eukaryota</taxon>
        <taxon>Viridiplantae</taxon>
        <taxon>Streptophyta</taxon>
        <taxon>Embryophyta</taxon>
        <taxon>Tracheophyta</taxon>
        <taxon>Spermatophyta</taxon>
        <taxon>Magnoliopsida</taxon>
        <taxon>Liliopsida</taxon>
        <taxon>Poales</taxon>
        <taxon>Poaceae</taxon>
        <taxon>BOP clade</taxon>
        <taxon>Oryzoideae</taxon>
        <taxon>Oryzeae</taxon>
        <taxon>Oryzinae</taxon>
        <taxon>Leersia</taxon>
    </lineage>
</organism>
<dbReference type="EnsemblPlants" id="LPERR02G12930.1">
    <property type="protein sequence ID" value="LPERR02G12930.1"/>
    <property type="gene ID" value="LPERR02G12930"/>
</dbReference>
<reference evidence="1 2" key="1">
    <citation type="submission" date="2012-08" db="EMBL/GenBank/DDBJ databases">
        <title>Oryza genome evolution.</title>
        <authorList>
            <person name="Wing R.A."/>
        </authorList>
    </citation>
    <scope>NUCLEOTIDE SEQUENCE</scope>
</reference>
<proteinExistence type="predicted"/>
<dbReference type="STRING" id="77586.A0A0D9VFS7"/>